<evidence type="ECO:0000313" key="1">
    <source>
        <dbReference type="EMBL" id="ACL68737.1"/>
    </source>
</evidence>
<dbReference type="AlphaFoldDB" id="B8A3Z8"/>
<sequence length="61" mass="6843">MQIASSSQQLDIYVYFCCPNSMACQKAIQNAITISWQLNGAPLQNTSTSQHPPIAQCQWPW</sequence>
<proteinExistence type="evidence at transcript level"/>
<accession>B8A3Z8</accession>
<organism evidence="1">
    <name type="scientific">Drosophila melanogaster</name>
    <name type="common">Fruit fly</name>
    <dbReference type="NCBI Taxonomy" id="7227"/>
    <lineage>
        <taxon>Eukaryota</taxon>
        <taxon>Metazoa</taxon>
        <taxon>Ecdysozoa</taxon>
        <taxon>Arthropoda</taxon>
        <taxon>Hexapoda</taxon>
        <taxon>Insecta</taxon>
        <taxon>Pterygota</taxon>
        <taxon>Neoptera</taxon>
        <taxon>Endopterygota</taxon>
        <taxon>Diptera</taxon>
        <taxon>Brachycera</taxon>
        <taxon>Muscomorpha</taxon>
        <taxon>Ephydroidea</taxon>
        <taxon>Drosophilidae</taxon>
        <taxon>Drosophila</taxon>
        <taxon>Sophophora</taxon>
    </lineage>
</organism>
<protein>
    <submittedName>
        <fullName evidence="1">MIP02579p</fullName>
    </submittedName>
</protein>
<dbReference type="EMBL" id="BT056290">
    <property type="protein sequence ID" value="ACL68737.1"/>
    <property type="molecule type" value="mRNA"/>
</dbReference>
<reference evidence="1" key="1">
    <citation type="submission" date="2009-01" db="EMBL/GenBank/DDBJ databases">
        <authorList>
            <person name="Carlson J."/>
            <person name="Booth B."/>
            <person name="Frise E."/>
            <person name="Sandler J."/>
            <person name="Wan K."/>
            <person name="Yu C."/>
            <person name="Celniker S."/>
        </authorList>
    </citation>
    <scope>NUCLEOTIDE SEQUENCE</scope>
</reference>
<name>B8A3Z8_DROME</name>